<dbReference type="EMBL" id="CABPSE010000006">
    <property type="protein sequence ID" value="VVE03112.1"/>
    <property type="molecule type" value="Genomic_DNA"/>
</dbReference>
<evidence type="ECO:0000256" key="2">
    <source>
        <dbReference type="SAM" id="Phobius"/>
    </source>
</evidence>
<keyword evidence="2" id="KW-1133">Transmembrane helix</keyword>
<name>A0A5E4UT25_9BURK</name>
<protein>
    <submittedName>
        <fullName evidence="3">Membrane protein</fullName>
    </submittedName>
</protein>
<keyword evidence="1" id="KW-0175">Coiled coil</keyword>
<keyword evidence="2" id="KW-0812">Transmembrane</keyword>
<accession>A0A5E4UT25</accession>
<sequence length="124" mass="13498">MNDIPTERMNHRQTLIHDADALLADVKALLKDLADEANLEVSEAAPALNTRLQQLTARLDTLRKAGTKSVSELAQSTDHYVHDHPWRSVLAAASVAAAAATAGAIVAPMIARRRRQAEDTELRL</sequence>
<feature type="transmembrane region" description="Helical" evidence="2">
    <location>
        <begin position="89"/>
        <end position="111"/>
    </location>
</feature>
<evidence type="ECO:0000313" key="4">
    <source>
        <dbReference type="Proteomes" id="UP000383971"/>
    </source>
</evidence>
<reference evidence="3 4" key="1">
    <citation type="submission" date="2019-08" db="EMBL/GenBank/DDBJ databases">
        <authorList>
            <person name="Peeters C."/>
        </authorList>
    </citation>
    <scope>NUCLEOTIDE SEQUENCE [LARGE SCALE GENOMIC DNA]</scope>
    <source>
        <strain evidence="3 4">LMG 31111</strain>
    </source>
</reference>
<organism evidence="3 4">
    <name type="scientific">Pandoraea communis</name>
    <dbReference type="NCBI Taxonomy" id="2508297"/>
    <lineage>
        <taxon>Bacteria</taxon>
        <taxon>Pseudomonadati</taxon>
        <taxon>Pseudomonadota</taxon>
        <taxon>Betaproteobacteria</taxon>
        <taxon>Burkholderiales</taxon>
        <taxon>Burkholderiaceae</taxon>
        <taxon>Pandoraea</taxon>
    </lineage>
</organism>
<evidence type="ECO:0000256" key="1">
    <source>
        <dbReference type="SAM" id="Coils"/>
    </source>
</evidence>
<keyword evidence="4" id="KW-1185">Reference proteome</keyword>
<dbReference type="AlphaFoldDB" id="A0A5E4UT25"/>
<evidence type="ECO:0000313" key="3">
    <source>
        <dbReference type="EMBL" id="VVE03112.1"/>
    </source>
</evidence>
<dbReference type="Proteomes" id="UP000383971">
    <property type="component" value="Unassembled WGS sequence"/>
</dbReference>
<dbReference type="RefSeq" id="WP_150584977.1">
    <property type="nucleotide sequence ID" value="NZ_CABPSE010000006.1"/>
</dbReference>
<gene>
    <name evidence="3" type="ORF">PCO31111_02263</name>
</gene>
<keyword evidence="2" id="KW-0472">Membrane</keyword>
<feature type="coiled-coil region" evidence="1">
    <location>
        <begin position="16"/>
        <end position="65"/>
    </location>
</feature>
<proteinExistence type="predicted"/>